<dbReference type="GO" id="GO:0003677">
    <property type="term" value="F:DNA binding"/>
    <property type="evidence" value="ECO:0007669"/>
    <property type="project" value="InterPro"/>
</dbReference>
<dbReference type="FunFam" id="2.40.50.580:FF:000002">
    <property type="entry name" value="Sugar fermentation stimulation protein homolog"/>
    <property type="match status" value="1"/>
</dbReference>
<dbReference type="RefSeq" id="WP_005600916.1">
    <property type="nucleotide sequence ID" value="NZ_GG663519.1"/>
</dbReference>
<evidence type="ECO:0000259" key="2">
    <source>
        <dbReference type="Pfam" id="PF03749"/>
    </source>
</evidence>
<dbReference type="GeneID" id="98918604"/>
<feature type="domain" description="SfsA N-terminal OB" evidence="3">
    <location>
        <begin position="12"/>
        <end position="78"/>
    </location>
</feature>
<dbReference type="Pfam" id="PF03749">
    <property type="entry name" value="SfsA"/>
    <property type="match status" value="1"/>
</dbReference>
<evidence type="ECO:0000256" key="1">
    <source>
        <dbReference type="HAMAP-Rule" id="MF_00095"/>
    </source>
</evidence>
<dbReference type="STRING" id="45851.BHV86_06930"/>
<reference evidence="4 5" key="1">
    <citation type="submission" date="2010-02" db="EMBL/GenBank/DDBJ databases">
        <authorList>
            <person name="Weinstock G."/>
            <person name="Sodergren E."/>
            <person name="Clifton S."/>
            <person name="Fulton L."/>
            <person name="Fulton B."/>
            <person name="Courtney L."/>
            <person name="Fronick C."/>
            <person name="Harrison M."/>
            <person name="Strong C."/>
            <person name="Farmer C."/>
            <person name="Delahaunty K."/>
            <person name="Markovic C."/>
            <person name="Hall O."/>
            <person name="Minx P."/>
            <person name="Tomlinson C."/>
            <person name="Mitreva M."/>
            <person name="Nelson J."/>
            <person name="Hou S."/>
            <person name="Wollam A."/>
            <person name="Pepin K.H."/>
            <person name="Johnson M."/>
            <person name="Bhonagiri V."/>
            <person name="Zhang X."/>
            <person name="Suruliraj S."/>
            <person name="Warren W."/>
            <person name="Chinwalla A."/>
            <person name="Mardis E.R."/>
            <person name="Wilson R.K."/>
        </authorList>
    </citation>
    <scope>NUCLEOTIDE SEQUENCE [LARGE SCALE GENOMIC DNA]</scope>
    <source>
        <strain evidence="4 5">DSM 2876</strain>
    </source>
</reference>
<evidence type="ECO:0000313" key="4">
    <source>
        <dbReference type="EMBL" id="EFF69727.1"/>
    </source>
</evidence>
<dbReference type="InterPro" id="IPR005224">
    <property type="entry name" value="SfsA"/>
</dbReference>
<proteinExistence type="inferred from homology"/>
<gene>
    <name evidence="1 4" type="primary">sfsA</name>
    <name evidence="4" type="ORF">BUTYVIB_00241</name>
</gene>
<dbReference type="eggNOG" id="COG1489">
    <property type="taxonomic scope" value="Bacteria"/>
</dbReference>
<dbReference type="Pfam" id="PF17746">
    <property type="entry name" value="SfsA_N"/>
    <property type="match status" value="1"/>
</dbReference>
<dbReference type="Gene3D" id="2.40.50.580">
    <property type="match status" value="1"/>
</dbReference>
<dbReference type="NCBIfam" id="TIGR00230">
    <property type="entry name" value="sfsA"/>
    <property type="match status" value="1"/>
</dbReference>
<name>D4RWB0_9FIRM</name>
<dbReference type="HAMAP" id="MF_00095">
    <property type="entry name" value="SfsA"/>
    <property type="match status" value="1"/>
</dbReference>
<dbReference type="Gene3D" id="3.40.1350.60">
    <property type="match status" value="1"/>
</dbReference>
<comment type="caution">
    <text evidence="4">The sequence shown here is derived from an EMBL/GenBank/DDBJ whole genome shotgun (WGS) entry which is preliminary data.</text>
</comment>
<dbReference type="Proteomes" id="UP000006238">
    <property type="component" value="Unassembled WGS sequence"/>
</dbReference>
<accession>D4RWB0</accession>
<organism evidence="4 5">
    <name type="scientific">Eshraghiella crossota DSM 2876</name>
    <dbReference type="NCBI Taxonomy" id="511680"/>
    <lineage>
        <taxon>Bacteria</taxon>
        <taxon>Bacillati</taxon>
        <taxon>Bacillota</taxon>
        <taxon>Clostridia</taxon>
        <taxon>Lachnospirales</taxon>
        <taxon>Lachnospiraceae</taxon>
        <taxon>Eshraghiella</taxon>
    </lineage>
</organism>
<protein>
    <recommendedName>
        <fullName evidence="1">Sugar fermentation stimulation protein homolog</fullName>
    </recommendedName>
</protein>
<sequence>MKYGRIEHGIFISRPNRFIAYVDINGKTETVHVKNTGRCKELLLPGVKVILERSDNPARKTAYDLIAVYKKKLGLVNIDSQAPNKVVYEWLSGDRSILGHPDYIKPEYTIGNSRIDFYCEKDDRKILIEVKGCTLEINGMGYFPDAPTVRGVKHLNELAMLSKEGYECYIAFVIQMNGIKEVKPNIDTHREFGEALDKAVKAGVKVLYLQCDVKEDELNII</sequence>
<dbReference type="EMBL" id="ABWN01000017">
    <property type="protein sequence ID" value="EFF69727.1"/>
    <property type="molecule type" value="Genomic_DNA"/>
</dbReference>
<comment type="similarity">
    <text evidence="1">Belongs to the SfsA family.</text>
</comment>
<keyword evidence="5" id="KW-1185">Reference proteome</keyword>
<dbReference type="InterPro" id="IPR041465">
    <property type="entry name" value="SfsA_N"/>
</dbReference>
<dbReference type="InterPro" id="IPR040452">
    <property type="entry name" value="SfsA_C"/>
</dbReference>
<evidence type="ECO:0000259" key="3">
    <source>
        <dbReference type="Pfam" id="PF17746"/>
    </source>
</evidence>
<dbReference type="AlphaFoldDB" id="D4RWB0"/>
<dbReference type="PANTHER" id="PTHR30545:SF2">
    <property type="entry name" value="SUGAR FERMENTATION STIMULATION PROTEIN A"/>
    <property type="match status" value="1"/>
</dbReference>
<evidence type="ECO:0000313" key="5">
    <source>
        <dbReference type="Proteomes" id="UP000006238"/>
    </source>
</evidence>
<dbReference type="CDD" id="cd22359">
    <property type="entry name" value="SfsA-like_bacterial"/>
    <property type="match status" value="1"/>
</dbReference>
<dbReference type="HOGENOM" id="CLU_052299_1_0_9"/>
<feature type="domain" description="Sugar fermentation stimulation protein C-terminal" evidence="2">
    <location>
        <begin position="81"/>
        <end position="216"/>
    </location>
</feature>
<dbReference type="PANTHER" id="PTHR30545">
    <property type="entry name" value="SUGAR FERMENTATION STIMULATION PROTEIN A"/>
    <property type="match status" value="1"/>
</dbReference>